<dbReference type="SUPFAM" id="SSF140959">
    <property type="entry name" value="Indolic compounds 2,3-dioxygenase-like"/>
    <property type="match status" value="1"/>
</dbReference>
<dbReference type="InterPro" id="IPR037217">
    <property type="entry name" value="Trp/Indoleamine_2_3_dOase-like"/>
</dbReference>
<dbReference type="GO" id="GO:0033754">
    <property type="term" value="F:indoleamine 2,3-dioxygenase activity"/>
    <property type="evidence" value="ECO:0007669"/>
    <property type="project" value="TreeGrafter"/>
</dbReference>
<comment type="similarity">
    <text evidence="1">Belongs to the indoleamine 2,3-dioxygenase family.</text>
</comment>
<dbReference type="AlphaFoldDB" id="A0AAN6QPF1"/>
<dbReference type="PANTHER" id="PTHR28657:SF11">
    <property type="entry name" value="INDOLEAMINE 2,3-DIOXYGENASE"/>
    <property type="match status" value="1"/>
</dbReference>
<gene>
    <name evidence="5" type="ORF">N656DRAFT_712247</name>
</gene>
<evidence type="ECO:0000313" key="5">
    <source>
        <dbReference type="EMBL" id="KAK4111035.1"/>
    </source>
</evidence>
<evidence type="ECO:0000256" key="2">
    <source>
        <dbReference type="ARBA" id="ARBA00022723"/>
    </source>
</evidence>
<keyword evidence="4" id="KW-0732">Signal</keyword>
<dbReference type="Gene3D" id="1.20.58.480">
    <property type="match status" value="1"/>
</dbReference>
<protein>
    <submittedName>
        <fullName evidence="5">Uncharacterized protein</fullName>
    </submittedName>
</protein>
<feature type="chain" id="PRO_5042875534" evidence="4">
    <location>
        <begin position="17"/>
        <end position="489"/>
    </location>
</feature>
<dbReference type="Proteomes" id="UP001302812">
    <property type="component" value="Unassembled WGS sequence"/>
</dbReference>
<dbReference type="EMBL" id="MU853347">
    <property type="protein sequence ID" value="KAK4111035.1"/>
    <property type="molecule type" value="Genomic_DNA"/>
</dbReference>
<keyword evidence="2" id="KW-0479">Metal-binding</keyword>
<dbReference type="GO" id="GO:0020037">
    <property type="term" value="F:heme binding"/>
    <property type="evidence" value="ECO:0007669"/>
    <property type="project" value="InterPro"/>
</dbReference>
<organism evidence="5 6">
    <name type="scientific">Canariomyces notabilis</name>
    <dbReference type="NCBI Taxonomy" id="2074819"/>
    <lineage>
        <taxon>Eukaryota</taxon>
        <taxon>Fungi</taxon>
        <taxon>Dikarya</taxon>
        <taxon>Ascomycota</taxon>
        <taxon>Pezizomycotina</taxon>
        <taxon>Sordariomycetes</taxon>
        <taxon>Sordariomycetidae</taxon>
        <taxon>Sordariales</taxon>
        <taxon>Chaetomiaceae</taxon>
        <taxon>Canariomyces</taxon>
    </lineage>
</organism>
<dbReference type="GO" id="GO:0034354">
    <property type="term" value="P:'de novo' NAD+ biosynthetic process from L-tryptophan"/>
    <property type="evidence" value="ECO:0007669"/>
    <property type="project" value="TreeGrafter"/>
</dbReference>
<keyword evidence="3" id="KW-0408">Iron</keyword>
<accession>A0AAN6QPF1</accession>
<dbReference type="GO" id="GO:0019441">
    <property type="term" value="P:L-tryptophan catabolic process to kynurenine"/>
    <property type="evidence" value="ECO:0007669"/>
    <property type="project" value="InterPro"/>
</dbReference>
<keyword evidence="6" id="KW-1185">Reference proteome</keyword>
<dbReference type="PANTHER" id="PTHR28657">
    <property type="entry name" value="INDOLEAMINE 2,3-DIOXYGENASE"/>
    <property type="match status" value="1"/>
</dbReference>
<dbReference type="GeneID" id="89935920"/>
<proteinExistence type="inferred from homology"/>
<reference evidence="5" key="1">
    <citation type="journal article" date="2023" name="Mol. Phylogenet. Evol.">
        <title>Genome-scale phylogeny and comparative genomics of the fungal order Sordariales.</title>
        <authorList>
            <person name="Hensen N."/>
            <person name="Bonometti L."/>
            <person name="Westerberg I."/>
            <person name="Brannstrom I.O."/>
            <person name="Guillou S."/>
            <person name="Cros-Aarteil S."/>
            <person name="Calhoun S."/>
            <person name="Haridas S."/>
            <person name="Kuo A."/>
            <person name="Mondo S."/>
            <person name="Pangilinan J."/>
            <person name="Riley R."/>
            <person name="LaButti K."/>
            <person name="Andreopoulos B."/>
            <person name="Lipzen A."/>
            <person name="Chen C."/>
            <person name="Yan M."/>
            <person name="Daum C."/>
            <person name="Ng V."/>
            <person name="Clum A."/>
            <person name="Steindorff A."/>
            <person name="Ohm R.A."/>
            <person name="Martin F."/>
            <person name="Silar P."/>
            <person name="Natvig D.O."/>
            <person name="Lalanne C."/>
            <person name="Gautier V."/>
            <person name="Ament-Velasquez S.L."/>
            <person name="Kruys A."/>
            <person name="Hutchinson M.I."/>
            <person name="Powell A.J."/>
            <person name="Barry K."/>
            <person name="Miller A.N."/>
            <person name="Grigoriev I.V."/>
            <person name="Debuchy R."/>
            <person name="Gladieux P."/>
            <person name="Hiltunen Thoren M."/>
            <person name="Johannesson H."/>
        </authorList>
    </citation>
    <scope>NUCLEOTIDE SEQUENCE</scope>
    <source>
        <strain evidence="5">CBS 508.74</strain>
    </source>
</reference>
<reference evidence="5" key="2">
    <citation type="submission" date="2023-05" db="EMBL/GenBank/DDBJ databases">
        <authorList>
            <consortium name="Lawrence Berkeley National Laboratory"/>
            <person name="Steindorff A."/>
            <person name="Hensen N."/>
            <person name="Bonometti L."/>
            <person name="Westerberg I."/>
            <person name="Brannstrom I.O."/>
            <person name="Guillou S."/>
            <person name="Cros-Aarteil S."/>
            <person name="Calhoun S."/>
            <person name="Haridas S."/>
            <person name="Kuo A."/>
            <person name="Mondo S."/>
            <person name="Pangilinan J."/>
            <person name="Riley R."/>
            <person name="Labutti K."/>
            <person name="Andreopoulos B."/>
            <person name="Lipzen A."/>
            <person name="Chen C."/>
            <person name="Yanf M."/>
            <person name="Daum C."/>
            <person name="Ng V."/>
            <person name="Clum A."/>
            <person name="Ohm R."/>
            <person name="Martin F."/>
            <person name="Silar P."/>
            <person name="Natvig D."/>
            <person name="Lalanne C."/>
            <person name="Gautier V."/>
            <person name="Ament-Velasquez S.L."/>
            <person name="Kruys A."/>
            <person name="Hutchinson M.I."/>
            <person name="Powell A.J."/>
            <person name="Barry K."/>
            <person name="Miller A.N."/>
            <person name="Grigoriev I.V."/>
            <person name="Debuchy R."/>
            <person name="Gladieux P."/>
            <person name="Thoren M.H."/>
            <person name="Johannesson H."/>
        </authorList>
    </citation>
    <scope>NUCLEOTIDE SEQUENCE</scope>
    <source>
        <strain evidence="5">CBS 508.74</strain>
    </source>
</reference>
<evidence type="ECO:0000256" key="1">
    <source>
        <dbReference type="ARBA" id="ARBA00007119"/>
    </source>
</evidence>
<dbReference type="InterPro" id="IPR000898">
    <property type="entry name" value="Indolamine_dOase"/>
</dbReference>
<dbReference type="GO" id="GO:0046872">
    <property type="term" value="F:metal ion binding"/>
    <property type="evidence" value="ECO:0007669"/>
    <property type="project" value="UniProtKB-KW"/>
</dbReference>
<evidence type="ECO:0000313" key="6">
    <source>
        <dbReference type="Proteomes" id="UP001302812"/>
    </source>
</evidence>
<comment type="caution">
    <text evidence="5">The sequence shown here is derived from an EMBL/GenBank/DDBJ whole genome shotgun (WGS) entry which is preliminary data.</text>
</comment>
<sequence>MFDLVALLSTLGSTLTALISSNLPSDIWFTVSNPLLAINGLISARRADRNIVKDDTIHEIMALADCHETAALLADLIRVDGAGRWPPRANHDHDTWPAAIRPYKEAYLEMGPLLATADLSLDDNVNRTRIANFRSLFRELLHERVDMSQVKQLLEAADAGRWDVFPRDTYNAFYSCVSWCRHAYRWATIPVVRIAQLEEHIDLPPELIEPWEHLQRHFGLVSAAGNVHSTLLLSFDSQGAYRLKINTSPSVADNIVITSAEAAFAAIFRETEVLALPIYHAMVHAISFFARGDLAACLAHTSRIRAALRPLFAAYYDRMHNGRIALAVWVPYVQGFFGWGVGGHGDDRDRDDTGELIKFGGLSGSQVLLFQVLDAFLGIALPYLDETTRRRSVPARQRALCEAFEKHSFRGKLGDSEVEEKIVVEFTEIVKRLRLFRAAHRTRSKTYLSQPAPERLLMTAGRSVLTKDTMEENLAALDAFMLGRLAQTV</sequence>
<dbReference type="RefSeq" id="XP_064668605.1">
    <property type="nucleotide sequence ID" value="XM_064811795.1"/>
</dbReference>
<evidence type="ECO:0000256" key="3">
    <source>
        <dbReference type="ARBA" id="ARBA00023004"/>
    </source>
</evidence>
<dbReference type="GO" id="GO:0005737">
    <property type="term" value="C:cytoplasm"/>
    <property type="evidence" value="ECO:0007669"/>
    <property type="project" value="TreeGrafter"/>
</dbReference>
<evidence type="ECO:0000256" key="4">
    <source>
        <dbReference type="SAM" id="SignalP"/>
    </source>
</evidence>
<name>A0AAN6QPF1_9PEZI</name>
<feature type="signal peptide" evidence="4">
    <location>
        <begin position="1"/>
        <end position="16"/>
    </location>
</feature>